<name>A0ABT4EVV2_9BACI</name>
<dbReference type="Pfam" id="PF22768">
    <property type="entry name" value="SPP1_Dit"/>
    <property type="match status" value="1"/>
</dbReference>
<keyword evidence="3" id="KW-1185">Reference proteome</keyword>
<evidence type="ECO:0000313" key="2">
    <source>
        <dbReference type="EMBL" id="MCY9549810.1"/>
    </source>
</evidence>
<dbReference type="Proteomes" id="UP001527052">
    <property type="component" value="Unassembled WGS sequence"/>
</dbReference>
<comment type="caution">
    <text evidence="2">The sequence shown here is derived from an EMBL/GenBank/DDBJ whole genome shotgun (WGS) entry which is preliminary data.</text>
</comment>
<evidence type="ECO:0000259" key="1">
    <source>
        <dbReference type="Pfam" id="PF22768"/>
    </source>
</evidence>
<reference evidence="2 3" key="1">
    <citation type="submission" date="2022-05" db="EMBL/GenBank/DDBJ databases">
        <title>Genome Sequencing of Bee-Associated Microbes.</title>
        <authorList>
            <person name="Dunlap C."/>
        </authorList>
    </citation>
    <scope>NUCLEOTIDE SEQUENCE [LARGE SCALE GENOMIC DNA]</scope>
    <source>
        <strain evidence="2 3">NRRL BD-083</strain>
    </source>
</reference>
<protein>
    <submittedName>
        <fullName evidence="2">Phage tail family protein</fullName>
    </submittedName>
</protein>
<proteinExistence type="predicted"/>
<dbReference type="InterPro" id="IPR054738">
    <property type="entry name" value="Siphovirus-type_tail_C"/>
</dbReference>
<gene>
    <name evidence="2" type="ORF">M5W82_23325</name>
</gene>
<evidence type="ECO:0000313" key="3">
    <source>
        <dbReference type="Proteomes" id="UP001527052"/>
    </source>
</evidence>
<dbReference type="EMBL" id="JAMDLZ010000056">
    <property type="protein sequence ID" value="MCY9549810.1"/>
    <property type="molecule type" value="Genomic_DNA"/>
</dbReference>
<sequence>MESRDFDIEFFIYRNSESINWYEEKRHELFKVFNPLKNPIRIDFVTKGGKEYYIDAELVATPSLPQGWENDNQVWQKGLLQFNASDPFIYEKNEIKTDIALWMPNLEFPLEVFEEGIEISYRSPSLIVNVENKGSDDTGMIIRFIAASQVVNPKLLNVNTNEELKLNFTMLPGDLIEISTFSGKRTATLKRNNVKINIFGKIDLSSTFLQLRVGDNLFRYDVDKGLDYLECSILHRNTLIGV</sequence>
<feature type="domain" description="Siphovirus-type tail component C-terminal" evidence="1">
    <location>
        <begin position="134"/>
        <end position="220"/>
    </location>
</feature>
<organism evidence="2 3">
    <name type="scientific">Lysinibacillus xylanilyticus</name>
    <dbReference type="NCBI Taxonomy" id="582475"/>
    <lineage>
        <taxon>Bacteria</taxon>
        <taxon>Bacillati</taxon>
        <taxon>Bacillota</taxon>
        <taxon>Bacilli</taxon>
        <taxon>Bacillales</taxon>
        <taxon>Bacillaceae</taxon>
        <taxon>Lysinibacillus</taxon>
    </lineage>
</organism>
<accession>A0ABT4EVV2</accession>
<dbReference type="Gene3D" id="2.60.120.860">
    <property type="match status" value="1"/>
</dbReference>